<comment type="caution">
    <text evidence="1">The sequence shown here is derived from an EMBL/GenBank/DDBJ whole genome shotgun (WGS) entry which is preliminary data.</text>
</comment>
<evidence type="ECO:0000313" key="1">
    <source>
        <dbReference type="EMBL" id="EDN81806.1"/>
    </source>
</evidence>
<accession>A7A7U1</accession>
<reference evidence="1 2" key="2">
    <citation type="submission" date="2007-05" db="EMBL/GenBank/DDBJ databases">
        <title>Draft genome sequence of Bifidobacterium adolescentis (L2-32).</title>
        <authorList>
            <person name="Sudarsanam P."/>
            <person name="Ley R."/>
            <person name="Guruge J."/>
            <person name="Turnbaugh P.J."/>
            <person name="Mahowald M."/>
            <person name="Liep D."/>
            <person name="Gordon J."/>
        </authorList>
    </citation>
    <scope>NUCLEOTIDE SEQUENCE [LARGE SCALE GENOMIC DNA]</scope>
    <source>
        <strain evidence="1 2">L2-32</strain>
    </source>
</reference>
<evidence type="ECO:0000313" key="2">
    <source>
        <dbReference type="Proteomes" id="UP000003773"/>
    </source>
</evidence>
<sequence>MNDGIAIARECHHNPDTDGPHVVTSPIAVPEAHPGDLLAITPTTLAPRFPTV</sequence>
<dbReference type="EMBL" id="AAXD02000074">
    <property type="protein sequence ID" value="EDN81806.1"/>
    <property type="molecule type" value="Genomic_DNA"/>
</dbReference>
<gene>
    <name evidence="1" type="ORF">BIFADO_01931</name>
</gene>
<organism evidence="1 2">
    <name type="scientific">Bifidobacterium adolescentis L2-32</name>
    <dbReference type="NCBI Taxonomy" id="411481"/>
    <lineage>
        <taxon>Bacteria</taxon>
        <taxon>Bacillati</taxon>
        <taxon>Actinomycetota</taxon>
        <taxon>Actinomycetes</taxon>
        <taxon>Bifidobacteriales</taxon>
        <taxon>Bifidobacteriaceae</taxon>
        <taxon>Bifidobacterium</taxon>
    </lineage>
</organism>
<dbReference type="Gene3D" id="2.60.120.580">
    <property type="entry name" value="Acetamidase/Formamidase-like domains"/>
    <property type="match status" value="1"/>
</dbReference>
<proteinExistence type="predicted"/>
<reference evidence="1 2" key="1">
    <citation type="submission" date="2007-04" db="EMBL/GenBank/DDBJ databases">
        <authorList>
            <person name="Fulton L."/>
            <person name="Clifton S."/>
            <person name="Fulton B."/>
            <person name="Xu J."/>
            <person name="Minx P."/>
            <person name="Pepin K.H."/>
            <person name="Johnson M."/>
            <person name="Thiruvilangam P."/>
            <person name="Bhonagiri V."/>
            <person name="Nash W.E."/>
            <person name="Mardis E.R."/>
            <person name="Wilson R.K."/>
        </authorList>
    </citation>
    <scope>NUCLEOTIDE SEQUENCE [LARGE SCALE GENOMIC DNA]</scope>
    <source>
        <strain evidence="1 2">L2-32</strain>
    </source>
</reference>
<dbReference type="Proteomes" id="UP000003773">
    <property type="component" value="Unassembled WGS sequence"/>
</dbReference>
<name>A7A7U1_BIFAD</name>
<dbReference type="HOGENOM" id="CLU_3077207_0_0_11"/>
<dbReference type="AlphaFoldDB" id="A7A7U1"/>
<protein>
    <submittedName>
        <fullName evidence="1">Uncharacterized protein</fullName>
    </submittedName>
</protein>
<dbReference type="SUPFAM" id="SSF141130">
    <property type="entry name" value="Acetamidase/Formamidase-like"/>
    <property type="match status" value="1"/>
</dbReference>